<dbReference type="GO" id="GO:0005524">
    <property type="term" value="F:ATP binding"/>
    <property type="evidence" value="ECO:0007669"/>
    <property type="project" value="InterPro"/>
</dbReference>
<feature type="domain" description="Bacterial type II secretion system protein E" evidence="2">
    <location>
        <begin position="62"/>
        <end position="278"/>
    </location>
</feature>
<dbReference type="InterPro" id="IPR027417">
    <property type="entry name" value="P-loop_NTPase"/>
</dbReference>
<keyword evidence="4" id="KW-1185">Reference proteome</keyword>
<dbReference type="InterPro" id="IPR001482">
    <property type="entry name" value="T2SS/T4SS_dom"/>
</dbReference>
<dbReference type="Proteomes" id="UP000309215">
    <property type="component" value="Unassembled WGS sequence"/>
</dbReference>
<dbReference type="NCBIfam" id="TIGR01420">
    <property type="entry name" value="pilT_fam"/>
    <property type="match status" value="1"/>
</dbReference>
<dbReference type="Gene3D" id="3.40.50.300">
    <property type="entry name" value="P-loop containing nucleotide triphosphate hydrolases"/>
    <property type="match status" value="1"/>
</dbReference>
<dbReference type="InterPro" id="IPR006321">
    <property type="entry name" value="PilT/PilU"/>
</dbReference>
<dbReference type="PANTHER" id="PTHR30486:SF12">
    <property type="entry name" value="TYPE IV PILUS ATPASE PILU"/>
    <property type="match status" value="1"/>
</dbReference>
<sequence length="351" mass="37305">MTTPYASEAFLHQILAKAQAAQASDIHLRVGQPPGARVHGDIVYFRAEPLKPEDTEAVARLVLARRPAVLGALGSLREVDVSYEAEGLGRFRVHVYLQRGTIALVLRLIPAKIPSFEALGVPPAARGFADKSRGLVLVVGAAGQGKTTTLASMLAHIVEAHPRHVVTVEDPIEFVHDGGRATVSQREVGSDTESFASGVRAALRQDPNVLLVGEIRDAATLEAVLQAAETGHLVLSSLPTPDVGRTVRRLLAMGPTPEETRERLSACLQGIVAQRLLPRREGGGLVLASEVLVATGAVRGAIERPEGNPSLRELMEKGVTPSGMQTFAMHVERLVAEGLVHADVARAATQL</sequence>
<dbReference type="PANTHER" id="PTHR30486">
    <property type="entry name" value="TWITCHING MOTILITY PROTEIN PILT"/>
    <property type="match status" value="1"/>
</dbReference>
<reference evidence="3 4" key="1">
    <citation type="submission" date="2019-04" db="EMBL/GenBank/DDBJ databases">
        <authorList>
            <person name="Li Y."/>
            <person name="Wang J."/>
        </authorList>
    </citation>
    <scope>NUCLEOTIDE SEQUENCE [LARGE SCALE GENOMIC DNA]</scope>
    <source>
        <strain evidence="3 4">DSM 14668</strain>
    </source>
</reference>
<dbReference type="GO" id="GO:0016887">
    <property type="term" value="F:ATP hydrolysis activity"/>
    <property type="evidence" value="ECO:0007669"/>
    <property type="project" value="InterPro"/>
</dbReference>
<accession>A0A4U1ISF1</accession>
<dbReference type="Pfam" id="PF00437">
    <property type="entry name" value="T2SSE"/>
    <property type="match status" value="1"/>
</dbReference>
<comment type="similarity">
    <text evidence="1">Belongs to the GSP E family.</text>
</comment>
<dbReference type="OrthoDB" id="9805147at2"/>
<gene>
    <name evidence="3" type="ORF">E8A74_43925</name>
</gene>
<dbReference type="EMBL" id="SSMQ01000080">
    <property type="protein sequence ID" value="TKC97266.1"/>
    <property type="molecule type" value="Genomic_DNA"/>
</dbReference>
<dbReference type="Gene3D" id="3.30.450.90">
    <property type="match status" value="1"/>
</dbReference>
<evidence type="ECO:0000313" key="3">
    <source>
        <dbReference type="EMBL" id="TKC97266.1"/>
    </source>
</evidence>
<evidence type="ECO:0000259" key="2">
    <source>
        <dbReference type="Pfam" id="PF00437"/>
    </source>
</evidence>
<protein>
    <submittedName>
        <fullName evidence="3">PilT/PilU family type 4a pilus ATPase</fullName>
    </submittedName>
</protein>
<comment type="caution">
    <text evidence="3">The sequence shown here is derived from an EMBL/GenBank/DDBJ whole genome shotgun (WGS) entry which is preliminary data.</text>
</comment>
<dbReference type="SUPFAM" id="SSF52540">
    <property type="entry name" value="P-loop containing nucleoside triphosphate hydrolases"/>
    <property type="match status" value="1"/>
</dbReference>
<evidence type="ECO:0000313" key="4">
    <source>
        <dbReference type="Proteomes" id="UP000309215"/>
    </source>
</evidence>
<dbReference type="AlphaFoldDB" id="A0A4U1ISF1"/>
<dbReference type="InterPro" id="IPR050921">
    <property type="entry name" value="T4SS_GSP_E_ATPase"/>
</dbReference>
<organism evidence="3 4">
    <name type="scientific">Polyangium fumosum</name>
    <dbReference type="NCBI Taxonomy" id="889272"/>
    <lineage>
        <taxon>Bacteria</taxon>
        <taxon>Pseudomonadati</taxon>
        <taxon>Myxococcota</taxon>
        <taxon>Polyangia</taxon>
        <taxon>Polyangiales</taxon>
        <taxon>Polyangiaceae</taxon>
        <taxon>Polyangium</taxon>
    </lineage>
</organism>
<proteinExistence type="inferred from homology"/>
<name>A0A4U1ISF1_9BACT</name>
<dbReference type="RefSeq" id="WP_136935141.1">
    <property type="nucleotide sequence ID" value="NZ_SSMQ01000080.1"/>
</dbReference>
<evidence type="ECO:0000256" key="1">
    <source>
        <dbReference type="ARBA" id="ARBA00006611"/>
    </source>
</evidence>